<feature type="compositionally biased region" description="Low complexity" evidence="5">
    <location>
        <begin position="119"/>
        <end position="166"/>
    </location>
</feature>
<dbReference type="AlphaFoldDB" id="A0A6G0XFC3"/>
<dbReference type="GO" id="GO:0071944">
    <property type="term" value="C:cell periphery"/>
    <property type="evidence" value="ECO:0007669"/>
    <property type="project" value="UniProtKB-ARBA"/>
</dbReference>
<feature type="region of interest" description="Disordered" evidence="5">
    <location>
        <begin position="78"/>
        <end position="195"/>
    </location>
</feature>
<sequence length="377" mass="38997">MKSASVAASVASLACLVQAQDICQSRYCYYNGVLCDRSILGNCPPCLSGSVGGSGVKCTDTLLLGVCAQLGIGDTKCTKPWSGSTTPSPTPTDDNSTPSPTDDGSSSGPTEDPLPIVTPKPTETPTQTPKTTSTTSTPTTTKPTSSNTSTTKPVTTSPTTTTPTSTDPQNAPTTEPANSGTGSDTKKDSSGLGVGAYIGIGVGALAVLLLAGFIVYRMKNREDDEDEDEETGYKPTTAQAQYNPYSNNPAPYEPRPPAIALPAATAAANLRSKLNNQSDSNSVSSEPRQPPPSEEKPLVVSAPTVQEGSRRQKSVHTDVWGNVPSSFREGVDSSSNSGSFLSPASLRQTGNSANSDGNSANGDGKRRDNDTTMSVEF</sequence>
<feature type="chain" id="PRO_5026151335" evidence="7">
    <location>
        <begin position="20"/>
        <end position="377"/>
    </location>
</feature>
<keyword evidence="4 6" id="KW-0472">Membrane</keyword>
<feature type="signal peptide" evidence="7">
    <location>
        <begin position="1"/>
        <end position="19"/>
    </location>
</feature>
<keyword evidence="2 6" id="KW-0812">Transmembrane</keyword>
<feature type="compositionally biased region" description="Polar residues" evidence="5">
    <location>
        <begin position="167"/>
        <end position="183"/>
    </location>
</feature>
<keyword evidence="9" id="KW-1185">Reference proteome</keyword>
<feature type="compositionally biased region" description="Low complexity" evidence="5">
    <location>
        <begin position="82"/>
        <end position="110"/>
    </location>
</feature>
<feature type="compositionally biased region" description="Polar residues" evidence="5">
    <location>
        <begin position="332"/>
        <end position="349"/>
    </location>
</feature>
<evidence type="ECO:0000256" key="1">
    <source>
        <dbReference type="ARBA" id="ARBA00004167"/>
    </source>
</evidence>
<protein>
    <submittedName>
        <fullName evidence="8">Uncharacterized protein</fullName>
    </submittedName>
</protein>
<keyword evidence="7" id="KW-0732">Signal</keyword>
<dbReference type="Proteomes" id="UP000481153">
    <property type="component" value="Unassembled WGS sequence"/>
</dbReference>
<dbReference type="GO" id="GO:0016020">
    <property type="term" value="C:membrane"/>
    <property type="evidence" value="ECO:0007669"/>
    <property type="project" value="UniProtKB-SubCell"/>
</dbReference>
<keyword evidence="3 6" id="KW-1133">Transmembrane helix</keyword>
<feature type="compositionally biased region" description="Polar residues" evidence="5">
    <location>
        <begin position="234"/>
        <end position="249"/>
    </location>
</feature>
<dbReference type="EMBL" id="VJMJ01000070">
    <property type="protein sequence ID" value="KAF0738877.1"/>
    <property type="molecule type" value="Genomic_DNA"/>
</dbReference>
<feature type="compositionally biased region" description="Low complexity" evidence="5">
    <location>
        <begin position="350"/>
        <end position="362"/>
    </location>
</feature>
<evidence type="ECO:0000313" key="9">
    <source>
        <dbReference type="Proteomes" id="UP000481153"/>
    </source>
</evidence>
<evidence type="ECO:0000256" key="3">
    <source>
        <dbReference type="ARBA" id="ARBA00022989"/>
    </source>
</evidence>
<gene>
    <name evidence="8" type="ORF">Ae201684_005486</name>
</gene>
<dbReference type="PANTHER" id="PTHR15549:SF30">
    <property type="entry name" value="MID2 DOMAIN-CONTAINING PROTEIN"/>
    <property type="match status" value="1"/>
</dbReference>
<evidence type="ECO:0000256" key="4">
    <source>
        <dbReference type="ARBA" id="ARBA00023136"/>
    </source>
</evidence>
<dbReference type="VEuPathDB" id="FungiDB:AeMF1_004313"/>
<evidence type="ECO:0000256" key="2">
    <source>
        <dbReference type="ARBA" id="ARBA00022692"/>
    </source>
</evidence>
<evidence type="ECO:0000256" key="7">
    <source>
        <dbReference type="SAM" id="SignalP"/>
    </source>
</evidence>
<reference evidence="8 9" key="1">
    <citation type="submission" date="2019-07" db="EMBL/GenBank/DDBJ databases">
        <title>Genomics analysis of Aphanomyces spp. identifies a new class of oomycete effector associated with host adaptation.</title>
        <authorList>
            <person name="Gaulin E."/>
        </authorList>
    </citation>
    <scope>NUCLEOTIDE SEQUENCE [LARGE SCALE GENOMIC DNA]</scope>
    <source>
        <strain evidence="8 9">ATCC 201684</strain>
    </source>
</reference>
<dbReference type="PANTHER" id="PTHR15549">
    <property type="entry name" value="PAIRED IMMUNOGLOBULIN-LIKE TYPE 2 RECEPTOR"/>
    <property type="match status" value="1"/>
</dbReference>
<evidence type="ECO:0000313" key="8">
    <source>
        <dbReference type="EMBL" id="KAF0738877.1"/>
    </source>
</evidence>
<dbReference type="InterPro" id="IPR051694">
    <property type="entry name" value="Immunoregulatory_rcpt-like"/>
</dbReference>
<comment type="subcellular location">
    <subcellularLocation>
        <location evidence="1">Membrane</location>
        <topology evidence="1">Single-pass membrane protein</topology>
    </subcellularLocation>
</comment>
<evidence type="ECO:0000256" key="6">
    <source>
        <dbReference type="SAM" id="Phobius"/>
    </source>
</evidence>
<proteinExistence type="predicted"/>
<comment type="caution">
    <text evidence="8">The sequence shown here is derived from an EMBL/GenBank/DDBJ whole genome shotgun (WGS) entry which is preliminary data.</text>
</comment>
<evidence type="ECO:0000256" key="5">
    <source>
        <dbReference type="SAM" id="MobiDB-lite"/>
    </source>
</evidence>
<dbReference type="PROSITE" id="PS51257">
    <property type="entry name" value="PROKAR_LIPOPROTEIN"/>
    <property type="match status" value="1"/>
</dbReference>
<accession>A0A6G0XFC3</accession>
<feature type="region of interest" description="Disordered" evidence="5">
    <location>
        <begin position="220"/>
        <end position="377"/>
    </location>
</feature>
<organism evidence="8 9">
    <name type="scientific">Aphanomyces euteiches</name>
    <dbReference type="NCBI Taxonomy" id="100861"/>
    <lineage>
        <taxon>Eukaryota</taxon>
        <taxon>Sar</taxon>
        <taxon>Stramenopiles</taxon>
        <taxon>Oomycota</taxon>
        <taxon>Saprolegniomycetes</taxon>
        <taxon>Saprolegniales</taxon>
        <taxon>Verrucalvaceae</taxon>
        <taxon>Aphanomyces</taxon>
    </lineage>
</organism>
<feature type="transmembrane region" description="Helical" evidence="6">
    <location>
        <begin position="194"/>
        <end position="216"/>
    </location>
</feature>
<feature type="compositionally biased region" description="Polar residues" evidence="5">
    <location>
        <begin position="272"/>
        <end position="283"/>
    </location>
</feature>
<name>A0A6G0XFC3_9STRA</name>